<dbReference type="SUPFAM" id="SSF55021">
    <property type="entry name" value="ACT-like"/>
    <property type="match status" value="1"/>
</dbReference>
<sequence length="401" mass="43287">MEPSMTESTTLLNAQIGFLDTHVALVHIPLRAYPLFVQVISQLLLHNTTLDDDGDTIQPSRPWHFWHPFVNVSVTPQACSVVCPRTEVNALFTPLLACLDPALRATVTISNEDYSVMMIGGEGLEAGQRVLDLTSPLAMAGIPILFITSYWSDFIMVPLKARSKVIRALEDRGFVFEADADGEAGHMTNPASPLLQSHHRNSSSNSSFDFPPIAGTPPASSVSELQMRTFQTLKKNGVSPTVDKTSLVTCAGIKDTNASSLAANFTEGKLQLGLVKCLTGRPLPRFFSLTLTNSESASVTLDKSLLHHFHNDGEDLLLGKDGSEQVSITLDLSKLPSESTGIVCGVASKLIEGMKGRIGREMFNMSYLSTAKAGHVIVYEDELDDAVDALHGAQQNGVTGH</sequence>
<dbReference type="PANTHER" id="PTHR31131:SF6">
    <property type="entry name" value="CASTOR ACT DOMAIN-CONTAINING PROTEIN"/>
    <property type="match status" value="1"/>
</dbReference>
<dbReference type="GO" id="GO:0046394">
    <property type="term" value="P:carboxylic acid biosynthetic process"/>
    <property type="evidence" value="ECO:0007669"/>
    <property type="project" value="UniProtKB-ARBA"/>
</dbReference>
<comment type="caution">
    <text evidence="2">The sequence shown here is derived from an EMBL/GenBank/DDBJ whole genome shotgun (WGS) entry which is preliminary data.</text>
</comment>
<accession>A0AAV9JIE0</accession>
<protein>
    <recommendedName>
        <fullName evidence="1">CASTOR ACT domain-containing protein</fullName>
    </recommendedName>
</protein>
<evidence type="ECO:0000313" key="2">
    <source>
        <dbReference type="EMBL" id="KAK4544259.1"/>
    </source>
</evidence>
<dbReference type="InterPro" id="IPR051719">
    <property type="entry name" value="CASTOR_mTORC1"/>
</dbReference>
<dbReference type="Gene3D" id="3.30.2130.10">
    <property type="entry name" value="VC0802-like"/>
    <property type="match status" value="2"/>
</dbReference>
<dbReference type="InterPro" id="IPR045865">
    <property type="entry name" value="ACT-like_dom_sf"/>
</dbReference>
<gene>
    <name evidence="2" type="ORF">LTR36_004469</name>
</gene>
<dbReference type="GO" id="GO:0006520">
    <property type="term" value="P:amino acid metabolic process"/>
    <property type="evidence" value="ECO:0007669"/>
    <property type="project" value="UniProtKB-ARBA"/>
</dbReference>
<evidence type="ECO:0000259" key="1">
    <source>
        <dbReference type="Pfam" id="PF13840"/>
    </source>
</evidence>
<evidence type="ECO:0000313" key="3">
    <source>
        <dbReference type="Proteomes" id="UP001324427"/>
    </source>
</evidence>
<name>A0AAV9JIE0_9PEZI</name>
<feature type="domain" description="CASTOR ACT" evidence="1">
    <location>
        <begin position="110"/>
        <end position="171"/>
    </location>
</feature>
<organism evidence="2 3">
    <name type="scientific">Oleoguttula mirabilis</name>
    <dbReference type="NCBI Taxonomy" id="1507867"/>
    <lineage>
        <taxon>Eukaryota</taxon>
        <taxon>Fungi</taxon>
        <taxon>Dikarya</taxon>
        <taxon>Ascomycota</taxon>
        <taxon>Pezizomycotina</taxon>
        <taxon>Dothideomycetes</taxon>
        <taxon>Dothideomycetidae</taxon>
        <taxon>Mycosphaerellales</taxon>
        <taxon>Teratosphaeriaceae</taxon>
        <taxon>Oleoguttula</taxon>
    </lineage>
</organism>
<keyword evidence="3" id="KW-1185">Reference proteome</keyword>
<dbReference type="Proteomes" id="UP001324427">
    <property type="component" value="Unassembled WGS sequence"/>
</dbReference>
<dbReference type="AlphaFoldDB" id="A0AAV9JIE0"/>
<reference evidence="2 3" key="1">
    <citation type="submission" date="2021-11" db="EMBL/GenBank/DDBJ databases">
        <title>Black yeast isolated from Biological Soil Crust.</title>
        <authorList>
            <person name="Kurbessoian T."/>
        </authorList>
    </citation>
    <scope>NUCLEOTIDE SEQUENCE [LARGE SCALE GENOMIC DNA]</scope>
    <source>
        <strain evidence="2 3">CCFEE 5522</strain>
    </source>
</reference>
<proteinExistence type="predicted"/>
<dbReference type="Pfam" id="PF13840">
    <property type="entry name" value="ACT_7"/>
    <property type="match status" value="1"/>
</dbReference>
<dbReference type="PANTHER" id="PTHR31131">
    <property type="entry name" value="CHROMOSOME 1, WHOLE GENOME SHOTGUN SEQUENCE"/>
    <property type="match status" value="1"/>
</dbReference>
<dbReference type="InterPro" id="IPR027795">
    <property type="entry name" value="CASTOR_ACT_dom"/>
</dbReference>
<dbReference type="EMBL" id="JAVFHQ010000026">
    <property type="protein sequence ID" value="KAK4544259.1"/>
    <property type="molecule type" value="Genomic_DNA"/>
</dbReference>